<dbReference type="OrthoDB" id="9803456at2"/>
<evidence type="ECO:0000256" key="3">
    <source>
        <dbReference type="ARBA" id="ARBA00022519"/>
    </source>
</evidence>
<dbReference type="CDD" id="cd07984">
    <property type="entry name" value="LPLAT_LABLAT-like"/>
    <property type="match status" value="1"/>
</dbReference>
<keyword evidence="3" id="KW-0997">Cell inner membrane</keyword>
<keyword evidence="7" id="KW-0812">Transmembrane</keyword>
<dbReference type="GO" id="GO:0009247">
    <property type="term" value="P:glycolipid biosynthetic process"/>
    <property type="evidence" value="ECO:0007669"/>
    <property type="project" value="UniProtKB-ARBA"/>
</dbReference>
<dbReference type="EMBL" id="CP001614">
    <property type="protein sequence ID" value="ACR11954.1"/>
    <property type="molecule type" value="Genomic_DNA"/>
</dbReference>
<dbReference type="RefSeq" id="WP_015818066.1">
    <property type="nucleotide sequence ID" value="NC_012997.1"/>
</dbReference>
<feature type="transmembrane region" description="Helical" evidence="7">
    <location>
        <begin position="28"/>
        <end position="49"/>
    </location>
</feature>
<dbReference type="Pfam" id="PF03279">
    <property type="entry name" value="Lip_A_acyltrans"/>
    <property type="match status" value="1"/>
</dbReference>
<sequence length="321" mass="36482">MADTDSKGDPQGRSSAIISLFLQPSPKYWLLGLAILLLSAISHLPYRILLSLGRAIGAMIYRSGGRVKHIANVNITRCYPSLAPEAQQRILQQSFRELGISVVETFRVWFGDAEKFYGSRTKLEGEDHWRAALARERGIILLSCHYGSLDLNATLAGLQVRKYRKYAFTYRKPSDQLVDRFLVEKRTPYADHFFPVNNLVGIIRLLKKQGVVWYAPDIEVKNKNSVFANFMGIPASTTAGLSKLAQAGNAVILPFGHYRNSDNTYTLKFFPPLEGFPSEDAVADTRQINRAIEHIIRPFPERYWWTIKRFKNRPAGEPPFY</sequence>
<dbReference type="GO" id="GO:0016746">
    <property type="term" value="F:acyltransferase activity"/>
    <property type="evidence" value="ECO:0007669"/>
    <property type="project" value="UniProtKB-KW"/>
</dbReference>
<evidence type="ECO:0000256" key="6">
    <source>
        <dbReference type="ARBA" id="ARBA00023315"/>
    </source>
</evidence>
<dbReference type="Proteomes" id="UP000009080">
    <property type="component" value="Chromosome"/>
</dbReference>
<evidence type="ECO:0000256" key="5">
    <source>
        <dbReference type="ARBA" id="ARBA00023136"/>
    </source>
</evidence>
<dbReference type="eggNOG" id="COG1560">
    <property type="taxonomic scope" value="Bacteria"/>
</dbReference>
<protein>
    <submittedName>
        <fullName evidence="8">Lipid A biosynthesis lauroyl</fullName>
    </submittedName>
</protein>
<accession>C5BNR5</accession>
<name>C5BNR5_TERTT</name>
<evidence type="ECO:0000313" key="9">
    <source>
        <dbReference type="Proteomes" id="UP000009080"/>
    </source>
</evidence>
<dbReference type="PANTHER" id="PTHR30606">
    <property type="entry name" value="LIPID A BIOSYNTHESIS LAUROYL ACYLTRANSFERASE"/>
    <property type="match status" value="1"/>
</dbReference>
<dbReference type="PANTHER" id="PTHR30606:SF9">
    <property type="entry name" value="LIPID A BIOSYNTHESIS LAUROYLTRANSFERASE"/>
    <property type="match status" value="1"/>
</dbReference>
<evidence type="ECO:0000256" key="4">
    <source>
        <dbReference type="ARBA" id="ARBA00022679"/>
    </source>
</evidence>
<keyword evidence="6" id="KW-0012">Acyltransferase</keyword>
<evidence type="ECO:0000313" key="8">
    <source>
        <dbReference type="EMBL" id="ACR11954.1"/>
    </source>
</evidence>
<evidence type="ECO:0000256" key="2">
    <source>
        <dbReference type="ARBA" id="ARBA00022475"/>
    </source>
</evidence>
<keyword evidence="9" id="KW-1185">Reference proteome</keyword>
<dbReference type="GO" id="GO:0005886">
    <property type="term" value="C:plasma membrane"/>
    <property type="evidence" value="ECO:0007669"/>
    <property type="project" value="UniProtKB-SubCell"/>
</dbReference>
<dbReference type="KEGG" id="ttu:TERTU_0640"/>
<dbReference type="HOGENOM" id="CLU_049421_1_0_6"/>
<organism evidence="8 9">
    <name type="scientific">Teredinibacter turnerae (strain ATCC 39867 / T7901)</name>
    <dbReference type="NCBI Taxonomy" id="377629"/>
    <lineage>
        <taxon>Bacteria</taxon>
        <taxon>Pseudomonadati</taxon>
        <taxon>Pseudomonadota</taxon>
        <taxon>Gammaproteobacteria</taxon>
        <taxon>Cellvibrionales</taxon>
        <taxon>Cellvibrionaceae</taxon>
        <taxon>Teredinibacter</taxon>
    </lineage>
</organism>
<keyword evidence="5 7" id="KW-0472">Membrane</keyword>
<dbReference type="AlphaFoldDB" id="C5BNR5"/>
<evidence type="ECO:0000256" key="1">
    <source>
        <dbReference type="ARBA" id="ARBA00004533"/>
    </source>
</evidence>
<dbReference type="PIRSF" id="PIRSF026649">
    <property type="entry name" value="MsbB"/>
    <property type="match status" value="1"/>
</dbReference>
<keyword evidence="7" id="KW-1133">Transmembrane helix</keyword>
<proteinExistence type="predicted"/>
<keyword evidence="4" id="KW-0808">Transferase</keyword>
<dbReference type="InterPro" id="IPR004960">
    <property type="entry name" value="LipA_acyltrans"/>
</dbReference>
<gene>
    <name evidence="8" type="ordered locus">TERTU_0640</name>
</gene>
<reference evidence="8 9" key="1">
    <citation type="journal article" date="2009" name="PLoS ONE">
        <title>The complete genome of Teredinibacter turnerae T7901: an intracellular endosymbiont of marine wood-boring bivalves (shipworms).</title>
        <authorList>
            <person name="Yang J.C."/>
            <person name="Madupu R."/>
            <person name="Durkin A.S."/>
            <person name="Ekborg N.A."/>
            <person name="Pedamallu C.S."/>
            <person name="Hostetler J.B."/>
            <person name="Radune D."/>
            <person name="Toms B.S."/>
            <person name="Henrissat B."/>
            <person name="Coutinho P.M."/>
            <person name="Schwarz S."/>
            <person name="Field L."/>
            <person name="Trindade-Silva A.E."/>
            <person name="Soares C.A.G."/>
            <person name="Elshahawi S."/>
            <person name="Hanora A."/>
            <person name="Schmidt E.W."/>
            <person name="Haygood M.G."/>
            <person name="Posfai J."/>
            <person name="Benner J."/>
            <person name="Madinger C."/>
            <person name="Nove J."/>
            <person name="Anton B."/>
            <person name="Chaudhary K."/>
            <person name="Foster J."/>
            <person name="Holman A."/>
            <person name="Kumar S."/>
            <person name="Lessard P.A."/>
            <person name="Luyten Y.A."/>
            <person name="Slatko B."/>
            <person name="Wood N."/>
            <person name="Wu B."/>
            <person name="Teplitski M."/>
            <person name="Mougous J.D."/>
            <person name="Ward N."/>
            <person name="Eisen J.A."/>
            <person name="Badger J.H."/>
            <person name="Distel D.L."/>
        </authorList>
    </citation>
    <scope>NUCLEOTIDE SEQUENCE [LARGE SCALE GENOMIC DNA]</scope>
    <source>
        <strain evidence="9">ATCC 39867 / T7901</strain>
    </source>
</reference>
<comment type="subcellular location">
    <subcellularLocation>
        <location evidence="1">Cell inner membrane</location>
    </subcellularLocation>
</comment>
<keyword evidence="2" id="KW-1003">Cell membrane</keyword>
<dbReference type="STRING" id="377629.TERTU_0640"/>
<evidence type="ECO:0000256" key="7">
    <source>
        <dbReference type="SAM" id="Phobius"/>
    </source>
</evidence>